<accession>A0A379WFB0</accession>
<evidence type="ECO:0000313" key="2">
    <source>
        <dbReference type="EMBL" id="SUH17545.1"/>
    </source>
</evidence>
<dbReference type="AlphaFoldDB" id="A0A379WFB0"/>
<proteinExistence type="predicted"/>
<evidence type="ECO:0000256" key="1">
    <source>
        <dbReference type="SAM" id="MobiDB-lite"/>
    </source>
</evidence>
<dbReference type="Pfam" id="PF05936">
    <property type="entry name" value="T6SS_VasE"/>
    <property type="match status" value="1"/>
</dbReference>
<feature type="region of interest" description="Disordered" evidence="1">
    <location>
        <begin position="95"/>
        <end position="114"/>
    </location>
</feature>
<name>A0A379WFB0_SALET</name>
<sequence>MSWNDRVVWSEGQFLLPQMFQQQERYLEHVMHYRSLPLTPFFWGFSHYNIDGEALNIGKLILKEASGIFPDGTPFNAPDHTPLPLPLTILPEHLKPADLSGGTGTRAEQRRNYV</sequence>
<dbReference type="NCBIfam" id="TIGR03353">
    <property type="entry name" value="VI_chp_4"/>
    <property type="match status" value="1"/>
</dbReference>
<dbReference type="PANTHER" id="PTHR35566:SF6">
    <property type="entry name" value="CYTOPLASMIC PROTEIN"/>
    <property type="match status" value="1"/>
</dbReference>
<evidence type="ECO:0000313" key="3">
    <source>
        <dbReference type="Proteomes" id="UP000255509"/>
    </source>
</evidence>
<dbReference type="EMBL" id="UGXS01000004">
    <property type="protein sequence ID" value="SUH17545.1"/>
    <property type="molecule type" value="Genomic_DNA"/>
</dbReference>
<protein>
    <submittedName>
        <fullName evidence="2">Type VI secretion protein</fullName>
    </submittedName>
</protein>
<dbReference type="Proteomes" id="UP000255509">
    <property type="component" value="Unassembled WGS sequence"/>
</dbReference>
<dbReference type="InterPro" id="IPR010263">
    <property type="entry name" value="T6SS_TssK"/>
</dbReference>
<organism evidence="2 3">
    <name type="scientific">Salmonella enterica I</name>
    <dbReference type="NCBI Taxonomy" id="59201"/>
    <lineage>
        <taxon>Bacteria</taxon>
        <taxon>Pseudomonadati</taxon>
        <taxon>Pseudomonadota</taxon>
        <taxon>Gammaproteobacteria</taxon>
        <taxon>Enterobacterales</taxon>
        <taxon>Enterobacteriaceae</taxon>
        <taxon>Salmonella</taxon>
    </lineage>
</organism>
<reference evidence="2 3" key="1">
    <citation type="submission" date="2018-06" db="EMBL/GenBank/DDBJ databases">
        <authorList>
            <consortium name="Pathogen Informatics"/>
            <person name="Doyle S."/>
        </authorList>
    </citation>
    <scope>NUCLEOTIDE SEQUENCE [LARGE SCALE GENOMIC DNA]</scope>
    <source>
        <strain evidence="2 3">NCTC8258</strain>
    </source>
</reference>
<gene>
    <name evidence="2" type="ORF">NCTC8258_05338</name>
</gene>
<dbReference type="PANTHER" id="PTHR35566">
    <property type="entry name" value="BLR3599 PROTEIN"/>
    <property type="match status" value="1"/>
</dbReference>